<evidence type="ECO:0000313" key="8">
    <source>
        <dbReference type="EMBL" id="CAI8040991.1"/>
    </source>
</evidence>
<evidence type="ECO:0000256" key="3">
    <source>
        <dbReference type="ARBA" id="ARBA00022692"/>
    </source>
</evidence>
<name>A0AA35X644_GEOBA</name>
<keyword evidence="3 7" id="KW-0812">Transmembrane</keyword>
<accession>A0AA35X644</accession>
<evidence type="ECO:0000313" key="9">
    <source>
        <dbReference type="Proteomes" id="UP001174909"/>
    </source>
</evidence>
<gene>
    <name evidence="8" type="ORF">GBAR_LOCUS22778</name>
</gene>
<evidence type="ECO:0000256" key="4">
    <source>
        <dbReference type="ARBA" id="ARBA00022989"/>
    </source>
</evidence>
<dbReference type="EMBL" id="CASHTH010003153">
    <property type="protein sequence ID" value="CAI8040991.1"/>
    <property type="molecule type" value="Genomic_DNA"/>
</dbReference>
<evidence type="ECO:0000256" key="6">
    <source>
        <dbReference type="SAM" id="MobiDB-lite"/>
    </source>
</evidence>
<dbReference type="AlphaFoldDB" id="A0AA35X644"/>
<proteinExistence type="inferred from homology"/>
<dbReference type="Proteomes" id="UP001174909">
    <property type="component" value="Unassembled WGS sequence"/>
</dbReference>
<feature type="region of interest" description="Disordered" evidence="6">
    <location>
        <begin position="1"/>
        <end position="65"/>
    </location>
</feature>
<protein>
    <submittedName>
        <fullName evidence="8">Uncharacterized protein</fullName>
    </submittedName>
</protein>
<dbReference type="Pfam" id="PF04505">
    <property type="entry name" value="CD225"/>
    <property type="match status" value="1"/>
</dbReference>
<keyword evidence="4 7" id="KW-1133">Transmembrane helix</keyword>
<sequence length="180" mass="19282">MRTYVVQTVEMADPPTAPHQVPGADPDTAAYPPQQLGYQPAAYPTPQPGSDPQAPQPQQDTGYQPQPAIITTETNVAVIAQQPAARPIVYHKRYGNNDHGLLFAIIATCGVFWFGGCCGLICTLAGVYFAIQAQDQENLGHSEASRQNTRHSYILTIVGLVVGFGCFFIYIISGAASSAE</sequence>
<feature type="transmembrane region" description="Helical" evidence="7">
    <location>
        <begin position="151"/>
        <end position="172"/>
    </location>
</feature>
<evidence type="ECO:0000256" key="2">
    <source>
        <dbReference type="ARBA" id="ARBA00006843"/>
    </source>
</evidence>
<dbReference type="InterPro" id="IPR007593">
    <property type="entry name" value="CD225/Dispanin_fam"/>
</dbReference>
<evidence type="ECO:0000256" key="1">
    <source>
        <dbReference type="ARBA" id="ARBA00004370"/>
    </source>
</evidence>
<dbReference type="GO" id="GO:0016020">
    <property type="term" value="C:membrane"/>
    <property type="evidence" value="ECO:0007669"/>
    <property type="project" value="UniProtKB-SubCell"/>
</dbReference>
<evidence type="ECO:0000256" key="5">
    <source>
        <dbReference type="ARBA" id="ARBA00023136"/>
    </source>
</evidence>
<feature type="compositionally biased region" description="Polar residues" evidence="6">
    <location>
        <begin position="56"/>
        <end position="65"/>
    </location>
</feature>
<organism evidence="8 9">
    <name type="scientific">Geodia barretti</name>
    <name type="common">Barrett's horny sponge</name>
    <dbReference type="NCBI Taxonomy" id="519541"/>
    <lineage>
        <taxon>Eukaryota</taxon>
        <taxon>Metazoa</taxon>
        <taxon>Porifera</taxon>
        <taxon>Demospongiae</taxon>
        <taxon>Heteroscleromorpha</taxon>
        <taxon>Tetractinellida</taxon>
        <taxon>Astrophorina</taxon>
        <taxon>Geodiidae</taxon>
        <taxon>Geodia</taxon>
    </lineage>
</organism>
<comment type="caution">
    <text evidence="8">The sequence shown here is derived from an EMBL/GenBank/DDBJ whole genome shotgun (WGS) entry which is preliminary data.</text>
</comment>
<comment type="subcellular location">
    <subcellularLocation>
        <location evidence="1">Membrane</location>
    </subcellularLocation>
</comment>
<reference evidence="8" key="1">
    <citation type="submission" date="2023-03" db="EMBL/GenBank/DDBJ databases">
        <authorList>
            <person name="Steffen K."/>
            <person name="Cardenas P."/>
        </authorList>
    </citation>
    <scope>NUCLEOTIDE SEQUENCE</scope>
</reference>
<evidence type="ECO:0000256" key="7">
    <source>
        <dbReference type="SAM" id="Phobius"/>
    </source>
</evidence>
<feature type="transmembrane region" description="Helical" evidence="7">
    <location>
        <begin position="101"/>
        <end position="131"/>
    </location>
</feature>
<comment type="similarity">
    <text evidence="2">Belongs to the CD225/Dispanin family.</text>
</comment>
<keyword evidence="9" id="KW-1185">Reference proteome</keyword>
<keyword evidence="5 7" id="KW-0472">Membrane</keyword>